<evidence type="ECO:0000313" key="9">
    <source>
        <dbReference type="EMBL" id="EMR88718.1"/>
    </source>
</evidence>
<reference evidence="10" key="1">
    <citation type="journal article" date="2013" name="Genome Announc.">
        <title>Draft genome sequence of Botrytis cinerea BcDW1, inoculum for noble rot of grape berries.</title>
        <authorList>
            <person name="Blanco-Ulate B."/>
            <person name="Allen G."/>
            <person name="Powell A.L."/>
            <person name="Cantu D."/>
        </authorList>
    </citation>
    <scope>NUCLEOTIDE SEQUENCE [LARGE SCALE GENOMIC DNA]</scope>
    <source>
        <strain evidence="10">BcDW1</strain>
    </source>
</reference>
<feature type="transmembrane region" description="Helical" evidence="8">
    <location>
        <begin position="183"/>
        <end position="204"/>
    </location>
</feature>
<feature type="region of interest" description="Disordered" evidence="7">
    <location>
        <begin position="611"/>
        <end position="640"/>
    </location>
</feature>
<feature type="transmembrane region" description="Helical" evidence="8">
    <location>
        <begin position="151"/>
        <end position="171"/>
    </location>
</feature>
<evidence type="ECO:0000256" key="2">
    <source>
        <dbReference type="ARBA" id="ARBA00005982"/>
    </source>
</evidence>
<name>M7UP59_BOTF1</name>
<comment type="similarity">
    <text evidence="2">Belongs to the major facilitator superfamily. Proton-dependent oligopeptide transporter (POT/PTR) (TC 2.A.17) family.</text>
</comment>
<dbReference type="Proteomes" id="UP000012045">
    <property type="component" value="Unassembled WGS sequence"/>
</dbReference>
<keyword evidence="4 8" id="KW-0812">Transmembrane</keyword>
<dbReference type="GO" id="GO:0005886">
    <property type="term" value="C:plasma membrane"/>
    <property type="evidence" value="ECO:0007669"/>
    <property type="project" value="UniProtKB-ARBA"/>
</dbReference>
<feature type="transmembrane region" description="Helical" evidence="8">
    <location>
        <begin position="266"/>
        <end position="286"/>
    </location>
</feature>
<dbReference type="EMBL" id="KB707776">
    <property type="protein sequence ID" value="EMR88718.1"/>
    <property type="molecule type" value="Genomic_DNA"/>
</dbReference>
<feature type="compositionally biased region" description="Basic and acidic residues" evidence="7">
    <location>
        <begin position="615"/>
        <end position="626"/>
    </location>
</feature>
<feature type="transmembrane region" description="Helical" evidence="8">
    <location>
        <begin position="292"/>
        <end position="314"/>
    </location>
</feature>
<evidence type="ECO:0000256" key="7">
    <source>
        <dbReference type="SAM" id="MobiDB-lite"/>
    </source>
</evidence>
<evidence type="ECO:0000256" key="4">
    <source>
        <dbReference type="ARBA" id="ARBA00022692"/>
    </source>
</evidence>
<dbReference type="HOGENOM" id="CLU_004790_4_3_1"/>
<feature type="transmembrane region" description="Helical" evidence="8">
    <location>
        <begin position="432"/>
        <end position="452"/>
    </location>
</feature>
<feature type="transmembrane region" description="Helical" evidence="8">
    <location>
        <begin position="210"/>
        <end position="227"/>
    </location>
</feature>
<feature type="transmembrane region" description="Helical" evidence="8">
    <location>
        <begin position="548"/>
        <end position="569"/>
    </location>
</feature>
<keyword evidence="3" id="KW-0813">Transport</keyword>
<protein>
    <submittedName>
        <fullName evidence="9">Putative oligopeptide transporter protein</fullName>
    </submittedName>
</protein>
<evidence type="ECO:0000313" key="10">
    <source>
        <dbReference type="Proteomes" id="UP000012045"/>
    </source>
</evidence>
<dbReference type="PANTHER" id="PTHR11654">
    <property type="entry name" value="OLIGOPEPTIDE TRANSPORTER-RELATED"/>
    <property type="match status" value="1"/>
</dbReference>
<dbReference type="AlphaFoldDB" id="M7UP59"/>
<dbReference type="FunFam" id="1.20.1250.20:FF:000085">
    <property type="entry name" value="MFS peptide transporter Ptr2"/>
    <property type="match status" value="1"/>
</dbReference>
<evidence type="ECO:0000256" key="5">
    <source>
        <dbReference type="ARBA" id="ARBA00022989"/>
    </source>
</evidence>
<keyword evidence="5 8" id="KW-1133">Transmembrane helix</keyword>
<evidence type="ECO:0000256" key="1">
    <source>
        <dbReference type="ARBA" id="ARBA00004141"/>
    </source>
</evidence>
<gene>
    <name evidence="9" type="ORF">BcDW1_2665</name>
</gene>
<evidence type="ECO:0000256" key="6">
    <source>
        <dbReference type="ARBA" id="ARBA00023136"/>
    </source>
</evidence>
<evidence type="ECO:0000256" key="3">
    <source>
        <dbReference type="ARBA" id="ARBA00022448"/>
    </source>
</evidence>
<dbReference type="OrthoDB" id="8904098at2759"/>
<feature type="transmembrane region" description="Helical" evidence="8">
    <location>
        <begin position="575"/>
        <end position="596"/>
    </location>
</feature>
<dbReference type="SUPFAM" id="SSF103473">
    <property type="entry name" value="MFS general substrate transporter"/>
    <property type="match status" value="1"/>
</dbReference>
<feature type="transmembrane region" description="Helical" evidence="8">
    <location>
        <begin position="464"/>
        <end position="486"/>
    </location>
</feature>
<sequence length="640" mass="69450">MATTTDALTSAPVYQTGLLANAPDNLDAKISSEIHAFDHEPSLDEDGLLRPTEEERTTLRRISGSIPWTAYMICLIEFAERASYYGCQFVFSNFVQFPLPYVSLSQRGFVLNLASTANGNNSKGGNGAGATPKGTQLTPGALGKGLTVSSALGLLFKFLAYTVPVFGGWLADTKLGRFKTICIGVVVFGVAHLVLVLGALPSVLQAGHGMAPFVIGILILALGAGLFKSNVSPMLLDQDTQKGLIVKTLPDGEKVILDPEVTAQRLALAFYGMVNVGAFFGLATTYSEKRVGFWLAYGLPMVLYLLLPVLLWAINKRLVKYPPQGSDLGKFFRVIGTSLRRNGLKKFGRKGYLDAAKPSILAAEGITGEHNGKPVDWDDNFVEDVKRSLEACTIFLFFPIYILNDGGIGNITTSQGSAMVTNDAPNDILNNFNALTVIVTIPILSYGVYPLLRRHKIHFGPIKRITFGFLIAAVSSAIGAITQWRIYETSPCGYYATGCEIGTGVAPLSIWWQLPQWMIGGISECFCNVTALELAYSRAPANMKGLVTSMYLFATALSAAIAQACTPSLVDPYLIWPYVAPAVLGTLMAIWFYFLYRHLDDDEYVRGGVGDTLGEEPRVEPRESIRTGDATQEVRPNEKV</sequence>
<dbReference type="InterPro" id="IPR000109">
    <property type="entry name" value="POT_fam"/>
</dbReference>
<organism evidence="9 10">
    <name type="scientific">Botryotinia fuckeliana (strain BcDW1)</name>
    <name type="common">Noble rot fungus</name>
    <name type="synonym">Botrytis cinerea</name>
    <dbReference type="NCBI Taxonomy" id="1290391"/>
    <lineage>
        <taxon>Eukaryota</taxon>
        <taxon>Fungi</taxon>
        <taxon>Dikarya</taxon>
        <taxon>Ascomycota</taxon>
        <taxon>Pezizomycotina</taxon>
        <taxon>Leotiomycetes</taxon>
        <taxon>Helotiales</taxon>
        <taxon>Sclerotiniaceae</taxon>
        <taxon>Botrytis</taxon>
    </lineage>
</organism>
<dbReference type="InterPro" id="IPR036259">
    <property type="entry name" value="MFS_trans_sf"/>
</dbReference>
<proteinExistence type="inferred from homology"/>
<evidence type="ECO:0000256" key="8">
    <source>
        <dbReference type="SAM" id="Phobius"/>
    </source>
</evidence>
<comment type="subcellular location">
    <subcellularLocation>
        <location evidence="1">Membrane</location>
        <topology evidence="1">Multi-pass membrane protein</topology>
    </subcellularLocation>
</comment>
<dbReference type="GO" id="GO:0071916">
    <property type="term" value="F:dipeptide transmembrane transporter activity"/>
    <property type="evidence" value="ECO:0007669"/>
    <property type="project" value="UniProtKB-ARBA"/>
</dbReference>
<dbReference type="Gene3D" id="1.20.1250.20">
    <property type="entry name" value="MFS general substrate transporter like domains"/>
    <property type="match status" value="1"/>
</dbReference>
<accession>M7UP59</accession>
<dbReference type="Pfam" id="PF00854">
    <property type="entry name" value="PTR2"/>
    <property type="match status" value="1"/>
</dbReference>
<keyword evidence="6 8" id="KW-0472">Membrane</keyword>